<comment type="subcellular location">
    <subcellularLocation>
        <location evidence="1 5">Nucleus</location>
    </subcellularLocation>
</comment>
<protein>
    <recommendedName>
        <fullName evidence="5">Transcription elongation factor 1 homolog</fullName>
    </recommendedName>
</protein>
<keyword evidence="3 5" id="KW-0862">Zinc</keyword>
<dbReference type="GO" id="GO:0008270">
    <property type="term" value="F:zinc ion binding"/>
    <property type="evidence" value="ECO:0007669"/>
    <property type="project" value="UniProtKB-KW"/>
</dbReference>
<comment type="function">
    <text evidence="5">Transcription elongation factor implicated in the maintenance of proper chromatin structure in actively transcribed regions.</text>
</comment>
<evidence type="ECO:0000256" key="3">
    <source>
        <dbReference type="ARBA" id="ARBA00022833"/>
    </source>
</evidence>
<proteinExistence type="inferred from homology"/>
<name>A0A1X0Q9B5_9MICR</name>
<evidence type="ECO:0000256" key="2">
    <source>
        <dbReference type="ARBA" id="ARBA00009730"/>
    </source>
</evidence>
<dbReference type="Pfam" id="PF05129">
    <property type="entry name" value="Zn_ribbon_Elf1"/>
    <property type="match status" value="1"/>
</dbReference>
<accession>A0A1X0Q9B5</accession>
<dbReference type="PANTHER" id="PTHR20934">
    <property type="entry name" value="TRANSCRIPTION ELONGATION FACTOR 1 HOMOLOG"/>
    <property type="match status" value="1"/>
</dbReference>
<dbReference type="InterPro" id="IPR007808">
    <property type="entry name" value="Elf1"/>
</dbReference>
<dbReference type="InterPro" id="IPR038567">
    <property type="entry name" value="T_Elf1_sf"/>
</dbReference>
<keyword evidence="5" id="KW-0804">Transcription</keyword>
<dbReference type="PANTHER" id="PTHR20934:SF0">
    <property type="entry name" value="TRANSCRIPTION ELONGATION FACTOR 1 HOMOLOG"/>
    <property type="match status" value="1"/>
</dbReference>
<keyword evidence="4 5" id="KW-0539">Nucleus</keyword>
<dbReference type="VEuPathDB" id="MicrosporidiaDB:HERIO_1699"/>
<dbReference type="Gene3D" id="2.20.25.190">
    <property type="match status" value="1"/>
</dbReference>
<keyword evidence="5" id="KW-0863">Zinc-finger</keyword>
<dbReference type="SUPFAM" id="SSF57783">
    <property type="entry name" value="Zinc beta-ribbon"/>
    <property type="match status" value="1"/>
</dbReference>
<dbReference type="GO" id="GO:0006368">
    <property type="term" value="P:transcription elongation by RNA polymerase II"/>
    <property type="evidence" value="ECO:0007669"/>
    <property type="project" value="TreeGrafter"/>
</dbReference>
<evidence type="ECO:0000256" key="1">
    <source>
        <dbReference type="ARBA" id="ARBA00004123"/>
    </source>
</evidence>
<keyword evidence="5" id="KW-0805">Transcription regulation</keyword>
<sequence>MTKRRSKRKPIVKRKTSAMLDKKFNCPVCNHEKVVTCKISKTNMKGFAKCCVCNFIYKCDVSKIDQNIDVYNKWIDFINLKELPRTAEDE</sequence>
<evidence type="ECO:0000256" key="4">
    <source>
        <dbReference type="ARBA" id="ARBA00023242"/>
    </source>
</evidence>
<dbReference type="AlphaFoldDB" id="A0A1X0Q9B5"/>
<gene>
    <name evidence="6" type="primary">ELOF1</name>
    <name evidence="6" type="ORF">HERIO_1699</name>
</gene>
<organism evidence="6 7">
    <name type="scientific">Hepatospora eriocheir</name>
    <dbReference type="NCBI Taxonomy" id="1081669"/>
    <lineage>
        <taxon>Eukaryota</taxon>
        <taxon>Fungi</taxon>
        <taxon>Fungi incertae sedis</taxon>
        <taxon>Microsporidia</taxon>
        <taxon>Hepatosporidae</taxon>
        <taxon>Hepatospora</taxon>
    </lineage>
</organism>
<dbReference type="VEuPathDB" id="MicrosporidiaDB:A0H76_1703"/>
<evidence type="ECO:0000256" key="5">
    <source>
        <dbReference type="RuleBase" id="RU364033"/>
    </source>
</evidence>
<evidence type="ECO:0000313" key="7">
    <source>
        <dbReference type="Proteomes" id="UP000192356"/>
    </source>
</evidence>
<reference evidence="6 7" key="1">
    <citation type="journal article" date="2017" name="Environ. Microbiol.">
        <title>Decay of the glycolytic pathway and adaptation to intranuclear parasitism within Enterocytozoonidae microsporidia.</title>
        <authorList>
            <person name="Wiredu Boakye D."/>
            <person name="Jaroenlak P."/>
            <person name="Prachumwat A."/>
            <person name="Williams T.A."/>
            <person name="Bateman K.S."/>
            <person name="Itsathitphaisarn O."/>
            <person name="Sritunyalucksana K."/>
            <person name="Paszkiewicz K.H."/>
            <person name="Moore K.A."/>
            <person name="Stentiford G.D."/>
            <person name="Williams B.A."/>
        </authorList>
    </citation>
    <scope>NUCLEOTIDE SEQUENCE [LARGE SCALE GENOMIC DNA]</scope>
    <source>
        <strain evidence="6 7">GB1</strain>
    </source>
</reference>
<evidence type="ECO:0000313" key="6">
    <source>
        <dbReference type="EMBL" id="ORD96358.1"/>
    </source>
</evidence>
<dbReference type="EMBL" id="LVKB01000097">
    <property type="protein sequence ID" value="ORD96358.1"/>
    <property type="molecule type" value="Genomic_DNA"/>
</dbReference>
<keyword evidence="5" id="KW-0479">Metal-binding</keyword>
<comment type="caution">
    <text evidence="6">The sequence shown here is derived from an EMBL/GenBank/DDBJ whole genome shotgun (WGS) entry which is preliminary data.</text>
</comment>
<keyword evidence="7" id="KW-1185">Reference proteome</keyword>
<dbReference type="OrthoDB" id="445983at2759"/>
<dbReference type="Proteomes" id="UP000192356">
    <property type="component" value="Unassembled WGS sequence"/>
</dbReference>
<comment type="similarity">
    <text evidence="2 5">Belongs to the ELOF1 family.</text>
</comment>
<dbReference type="GO" id="GO:0005634">
    <property type="term" value="C:nucleus"/>
    <property type="evidence" value="ECO:0007669"/>
    <property type="project" value="UniProtKB-SubCell"/>
</dbReference>